<organism evidence="15 16">
    <name type="scientific">Coraliomargarita sinensis</name>
    <dbReference type="NCBI Taxonomy" id="2174842"/>
    <lineage>
        <taxon>Bacteria</taxon>
        <taxon>Pseudomonadati</taxon>
        <taxon>Verrucomicrobiota</taxon>
        <taxon>Opitutia</taxon>
        <taxon>Puniceicoccales</taxon>
        <taxon>Coraliomargaritaceae</taxon>
        <taxon>Coraliomargarita</taxon>
    </lineage>
</organism>
<dbReference type="GO" id="GO:0009279">
    <property type="term" value="C:cell outer membrane"/>
    <property type="evidence" value="ECO:0007669"/>
    <property type="project" value="UniProtKB-SubCell"/>
</dbReference>
<feature type="chain" id="PRO_5016447600" description="TonB-dependent receptor" evidence="12">
    <location>
        <begin position="37"/>
        <end position="731"/>
    </location>
</feature>
<name>A0A317ZEX9_9BACT</name>
<reference evidence="15 16" key="1">
    <citation type="submission" date="2018-05" db="EMBL/GenBank/DDBJ databases">
        <title>Coraliomargarita sinensis sp. nov., isolated from a marine solar saltern.</title>
        <authorList>
            <person name="Zhou L.Y."/>
        </authorList>
    </citation>
    <scope>NUCLEOTIDE SEQUENCE [LARGE SCALE GENOMIC DNA]</scope>
    <source>
        <strain evidence="15 16">WN38</strain>
    </source>
</reference>
<keyword evidence="8" id="KW-0675">Receptor</keyword>
<evidence type="ECO:0000256" key="11">
    <source>
        <dbReference type="RuleBase" id="RU003357"/>
    </source>
</evidence>
<dbReference type="GO" id="GO:0015344">
    <property type="term" value="F:siderophore uptake transmembrane transporter activity"/>
    <property type="evidence" value="ECO:0007669"/>
    <property type="project" value="TreeGrafter"/>
</dbReference>
<dbReference type="PANTHER" id="PTHR30069">
    <property type="entry name" value="TONB-DEPENDENT OUTER MEMBRANE RECEPTOR"/>
    <property type="match status" value="1"/>
</dbReference>
<evidence type="ECO:0000256" key="6">
    <source>
        <dbReference type="ARBA" id="ARBA00023077"/>
    </source>
</evidence>
<dbReference type="SUPFAM" id="SSF56935">
    <property type="entry name" value="Porins"/>
    <property type="match status" value="1"/>
</dbReference>
<evidence type="ECO:0000256" key="5">
    <source>
        <dbReference type="ARBA" id="ARBA00022729"/>
    </source>
</evidence>
<comment type="caution">
    <text evidence="15">The sequence shown here is derived from an EMBL/GenBank/DDBJ whole genome shotgun (WGS) entry which is preliminary data.</text>
</comment>
<keyword evidence="4 10" id="KW-0812">Transmembrane</keyword>
<evidence type="ECO:0000256" key="10">
    <source>
        <dbReference type="PROSITE-ProRule" id="PRU01360"/>
    </source>
</evidence>
<sequence length="731" mass="80994">MAASNNKQESSYKMTVKSISRLAICGLCFCSNALLASDQEAPEPVYELPPSVFTGTRLDSTPFEQPYAFYRLETDNLDQRVGRTALDRMNYAPGVFVQRTAPNQASPFIRGLTGEQALLMFDGIRLSHAFMRPGPNQYAASVPDTGLSSIDVILGSSSTVNGSDGLTGAMDFRLAPAGRGVTQAFSPWARTRVDTGNGPTFETGIDGVSGDWAYSFEVSGSWFHDREGGKDFEDHLLPGSYGGEIPNTDYDAYSGGLRVAYLGFDDHQLQLNTGHKRQVDAPRPGGYAPNSKDPDRIYRYFDPQEFSFLHLKHSWDVANDFVDRFDTKLWWHQFAEEQYRSSFRSGGSEIREREYDNVIDVFGIDLQATSLLGADESHELTWGGTYIYETTDNSFRAFQGPVGSPLPPLGQSDWDNNTTVPDGSVYESYGAFLQDDWEINDRFNLVGGLRYSYYTWSFDDVDGSVDDLTGSIRGIWKVKKNHRLFAGVSRGFRAPNLVNLAGNVDRGSSGTPATGDPNLDPELSYTYEAGWKWQEGRNMLALTVFRTDIEDLIQRDFSVMPAVTTNVESARLQGFEAAWDYGAEVGSWQRLALVGSMSLVDATRDIPVMGGTVEDNLSRANRLYGRVGLKAEKDENWWSLLQVRWHDNYDDVATHPSDSDADDVRLTTAGNPDGSMPGYGVVDFMIGWQSDDGNRSVSFFVENIGDITYREPGSGADGVGRNFGITASLRY</sequence>
<evidence type="ECO:0000256" key="2">
    <source>
        <dbReference type="ARBA" id="ARBA00022448"/>
    </source>
</evidence>
<keyword evidence="5 12" id="KW-0732">Signal</keyword>
<dbReference type="EMBL" id="QHJQ01000009">
    <property type="protein sequence ID" value="PXA03372.1"/>
    <property type="molecule type" value="Genomic_DNA"/>
</dbReference>
<dbReference type="PANTHER" id="PTHR30069:SF29">
    <property type="entry name" value="HEMOGLOBIN AND HEMOGLOBIN-HAPTOGLOBIN-BINDING PROTEIN 1-RELATED"/>
    <property type="match status" value="1"/>
</dbReference>
<dbReference type="PROSITE" id="PS52016">
    <property type="entry name" value="TONB_DEPENDENT_REC_3"/>
    <property type="match status" value="1"/>
</dbReference>
<keyword evidence="7 10" id="KW-0472">Membrane</keyword>
<evidence type="ECO:0000313" key="15">
    <source>
        <dbReference type="EMBL" id="PXA03372.1"/>
    </source>
</evidence>
<evidence type="ECO:0000256" key="12">
    <source>
        <dbReference type="SAM" id="SignalP"/>
    </source>
</evidence>
<evidence type="ECO:0000256" key="4">
    <source>
        <dbReference type="ARBA" id="ARBA00022692"/>
    </source>
</evidence>
<evidence type="ECO:0000259" key="13">
    <source>
        <dbReference type="Pfam" id="PF00593"/>
    </source>
</evidence>
<dbReference type="Gene3D" id="2.40.170.20">
    <property type="entry name" value="TonB-dependent receptor, beta-barrel domain"/>
    <property type="match status" value="1"/>
</dbReference>
<gene>
    <name evidence="15" type="ORF">DDZ13_11795</name>
</gene>
<comment type="similarity">
    <text evidence="10 11">Belongs to the TonB-dependent receptor family.</text>
</comment>
<dbReference type="Proteomes" id="UP000247099">
    <property type="component" value="Unassembled WGS sequence"/>
</dbReference>
<feature type="domain" description="TonB-dependent receptor plug" evidence="14">
    <location>
        <begin position="64"/>
        <end position="169"/>
    </location>
</feature>
<dbReference type="Pfam" id="PF00593">
    <property type="entry name" value="TonB_dep_Rec_b-barrel"/>
    <property type="match status" value="1"/>
</dbReference>
<dbReference type="AlphaFoldDB" id="A0A317ZEX9"/>
<keyword evidence="2 10" id="KW-0813">Transport</keyword>
<dbReference type="InParanoid" id="A0A317ZEX9"/>
<evidence type="ECO:0000256" key="8">
    <source>
        <dbReference type="ARBA" id="ARBA00023170"/>
    </source>
</evidence>
<dbReference type="Pfam" id="PF07715">
    <property type="entry name" value="Plug"/>
    <property type="match status" value="1"/>
</dbReference>
<dbReference type="InterPro" id="IPR012910">
    <property type="entry name" value="Plug_dom"/>
</dbReference>
<evidence type="ECO:0000313" key="16">
    <source>
        <dbReference type="Proteomes" id="UP000247099"/>
    </source>
</evidence>
<dbReference type="Gene3D" id="2.170.130.10">
    <property type="entry name" value="TonB-dependent receptor, plug domain"/>
    <property type="match status" value="1"/>
</dbReference>
<dbReference type="GO" id="GO:0044718">
    <property type="term" value="P:siderophore transmembrane transport"/>
    <property type="evidence" value="ECO:0007669"/>
    <property type="project" value="TreeGrafter"/>
</dbReference>
<feature type="signal peptide" evidence="12">
    <location>
        <begin position="1"/>
        <end position="36"/>
    </location>
</feature>
<dbReference type="InterPro" id="IPR036942">
    <property type="entry name" value="Beta-barrel_TonB_sf"/>
</dbReference>
<evidence type="ECO:0000256" key="1">
    <source>
        <dbReference type="ARBA" id="ARBA00004571"/>
    </source>
</evidence>
<keyword evidence="3 10" id="KW-1134">Transmembrane beta strand</keyword>
<comment type="subcellular location">
    <subcellularLocation>
        <location evidence="1 10">Cell outer membrane</location>
        <topology evidence="1 10">Multi-pass membrane protein</topology>
    </subcellularLocation>
</comment>
<feature type="domain" description="TonB-dependent receptor-like beta-barrel" evidence="13">
    <location>
        <begin position="249"/>
        <end position="704"/>
    </location>
</feature>
<evidence type="ECO:0008006" key="17">
    <source>
        <dbReference type="Google" id="ProtNLM"/>
    </source>
</evidence>
<dbReference type="InterPro" id="IPR039426">
    <property type="entry name" value="TonB-dep_rcpt-like"/>
</dbReference>
<evidence type="ECO:0000256" key="3">
    <source>
        <dbReference type="ARBA" id="ARBA00022452"/>
    </source>
</evidence>
<keyword evidence="6 11" id="KW-0798">TonB box</keyword>
<dbReference type="InterPro" id="IPR037066">
    <property type="entry name" value="Plug_dom_sf"/>
</dbReference>
<accession>A0A317ZEX9</accession>
<evidence type="ECO:0000256" key="9">
    <source>
        <dbReference type="ARBA" id="ARBA00023237"/>
    </source>
</evidence>
<evidence type="ECO:0000256" key="7">
    <source>
        <dbReference type="ARBA" id="ARBA00023136"/>
    </source>
</evidence>
<keyword evidence="16" id="KW-1185">Reference proteome</keyword>
<evidence type="ECO:0000259" key="14">
    <source>
        <dbReference type="Pfam" id="PF07715"/>
    </source>
</evidence>
<proteinExistence type="inferred from homology"/>
<keyword evidence="9 10" id="KW-0998">Cell outer membrane</keyword>
<dbReference type="InterPro" id="IPR000531">
    <property type="entry name" value="Beta-barrel_TonB"/>
</dbReference>
<protein>
    <recommendedName>
        <fullName evidence="17">TonB-dependent receptor</fullName>
    </recommendedName>
</protein>